<dbReference type="SUPFAM" id="SSF47005">
    <property type="entry name" value="Peripheral subunit-binding domain of 2-oxo acid dehydrogenase complex"/>
    <property type="match status" value="1"/>
</dbReference>
<dbReference type="Pfam" id="PF00198">
    <property type="entry name" value="2-oxoacid_dh"/>
    <property type="match status" value="1"/>
</dbReference>
<dbReference type="InterPro" id="IPR036625">
    <property type="entry name" value="E3-bd_dom_sf"/>
</dbReference>
<protein>
    <recommendedName>
        <fullName evidence="7">Dihydrolipoamide acetyltransferase component of pyruvate dehydrogenase complex</fullName>
    </recommendedName>
</protein>
<accession>A0A381N047</accession>
<dbReference type="Pfam" id="PF02817">
    <property type="entry name" value="E3_binding"/>
    <property type="match status" value="1"/>
</dbReference>
<dbReference type="GO" id="GO:0016746">
    <property type="term" value="F:acyltransferase activity"/>
    <property type="evidence" value="ECO:0007669"/>
    <property type="project" value="InterPro"/>
</dbReference>
<dbReference type="AlphaFoldDB" id="A0A381N047"/>
<dbReference type="EMBL" id="UINC01000039">
    <property type="protein sequence ID" value="SUZ47859.1"/>
    <property type="molecule type" value="Genomic_DNA"/>
</dbReference>
<dbReference type="PANTHER" id="PTHR23151:SF90">
    <property type="entry name" value="DIHYDROLIPOYLLYSINE-RESIDUE ACETYLTRANSFERASE COMPONENT OF PYRUVATE DEHYDROGENASE COMPLEX, MITOCHONDRIAL-RELATED"/>
    <property type="match status" value="1"/>
</dbReference>
<dbReference type="SUPFAM" id="SSF51230">
    <property type="entry name" value="Single hybrid motif"/>
    <property type="match status" value="1"/>
</dbReference>
<dbReference type="Gene3D" id="3.30.559.10">
    <property type="entry name" value="Chloramphenicol acetyltransferase-like domain"/>
    <property type="match status" value="1"/>
</dbReference>
<dbReference type="Gene3D" id="4.10.320.10">
    <property type="entry name" value="E3-binding domain"/>
    <property type="match status" value="1"/>
</dbReference>
<organism evidence="6">
    <name type="scientific">marine metagenome</name>
    <dbReference type="NCBI Taxonomy" id="408172"/>
    <lineage>
        <taxon>unclassified sequences</taxon>
        <taxon>metagenomes</taxon>
        <taxon>ecological metagenomes</taxon>
    </lineage>
</organism>
<dbReference type="InterPro" id="IPR023213">
    <property type="entry name" value="CAT-like_dom_sf"/>
</dbReference>
<dbReference type="GO" id="GO:0006086">
    <property type="term" value="P:pyruvate decarboxylation to acetyl-CoA"/>
    <property type="evidence" value="ECO:0007669"/>
    <property type="project" value="InterPro"/>
</dbReference>
<feature type="domain" description="Peripheral subunit-binding (PSBD)" evidence="5">
    <location>
        <begin position="135"/>
        <end position="172"/>
    </location>
</feature>
<dbReference type="GO" id="GO:0045254">
    <property type="term" value="C:pyruvate dehydrogenase complex"/>
    <property type="evidence" value="ECO:0007669"/>
    <property type="project" value="InterPro"/>
</dbReference>
<evidence type="ECO:0000256" key="2">
    <source>
        <dbReference type="ARBA" id="ARBA00022823"/>
    </source>
</evidence>
<feature type="region of interest" description="Disordered" evidence="3">
    <location>
        <begin position="92"/>
        <end position="121"/>
    </location>
</feature>
<dbReference type="PROSITE" id="PS51826">
    <property type="entry name" value="PSBD"/>
    <property type="match status" value="1"/>
</dbReference>
<evidence type="ECO:0008006" key="7">
    <source>
        <dbReference type="Google" id="ProtNLM"/>
    </source>
</evidence>
<dbReference type="InterPro" id="IPR001078">
    <property type="entry name" value="2-oxoacid_DH_actylTfrase"/>
</dbReference>
<evidence type="ECO:0000313" key="6">
    <source>
        <dbReference type="EMBL" id="SUZ47859.1"/>
    </source>
</evidence>
<evidence type="ECO:0000256" key="1">
    <source>
        <dbReference type="ARBA" id="ARBA00007317"/>
    </source>
</evidence>
<proteinExistence type="inferred from homology"/>
<dbReference type="InterPro" id="IPR004167">
    <property type="entry name" value="PSBD"/>
</dbReference>
<dbReference type="InterPro" id="IPR011053">
    <property type="entry name" value="Single_hybrid_motif"/>
</dbReference>
<reference evidence="6" key="1">
    <citation type="submission" date="2018-05" db="EMBL/GenBank/DDBJ databases">
        <authorList>
            <person name="Lanie J.A."/>
            <person name="Ng W.-L."/>
            <person name="Kazmierczak K.M."/>
            <person name="Andrzejewski T.M."/>
            <person name="Davidsen T.M."/>
            <person name="Wayne K.J."/>
            <person name="Tettelin H."/>
            <person name="Glass J.I."/>
            <person name="Rusch D."/>
            <person name="Podicherti R."/>
            <person name="Tsui H.-C.T."/>
            <person name="Winkler M.E."/>
        </authorList>
    </citation>
    <scope>NUCLEOTIDE SEQUENCE</scope>
</reference>
<dbReference type="InterPro" id="IPR045257">
    <property type="entry name" value="E2/Pdx1"/>
</dbReference>
<evidence type="ECO:0000256" key="3">
    <source>
        <dbReference type="SAM" id="MobiDB-lite"/>
    </source>
</evidence>
<sequence>MINEVTMPSMGADMTEGTIAKWLKAEGDQVSRGDKLAEIETDKTVVEMEAYAEGVLRQITAEEGSLVQVGTVIAYIGDLEDEIPEVVSAPVVEKSDTQTPDQPPTPVEPDLSTGQSDIAMDPPVTVTSAGDGRVKASPIARKIAAEKGIDIATVPGTGPGSRITKADVENFSPSVQFASLGVSANVAIDGSDTPLSSMRQAIARVTVRSKTESPHYYVTHEVNMGAAMTFRSQLNEALDDGVRVSVNDMVLKAVTTALLKYPKWNSSFDGDKLVGHSDINLGVAIALDEGLIVPAVIGIQNMSLIEISQAVRDLGRRARGEGGTLTQDEMTKGTFGTSNLGMFGTDTFAAIIVPPNAGIIAVGAVKAKPIVNNGNLEVGQTMNATISADHRVGDGAEAAIFLSEFQKTLENPVRLML</sequence>
<dbReference type="CDD" id="cd06849">
    <property type="entry name" value="lipoyl_domain"/>
    <property type="match status" value="1"/>
</dbReference>
<dbReference type="InterPro" id="IPR003016">
    <property type="entry name" value="2-oxoA_DH_lipoyl-BS"/>
</dbReference>
<dbReference type="PANTHER" id="PTHR23151">
    <property type="entry name" value="DIHYDROLIPOAMIDE ACETYL/SUCCINYL-TRANSFERASE-RELATED"/>
    <property type="match status" value="1"/>
</dbReference>
<keyword evidence="2" id="KW-0450">Lipoyl</keyword>
<feature type="domain" description="Lipoyl-binding" evidence="4">
    <location>
        <begin position="2"/>
        <end position="77"/>
    </location>
</feature>
<comment type="similarity">
    <text evidence="1">Belongs to the 2-oxoacid dehydrogenase family.</text>
</comment>
<evidence type="ECO:0000259" key="4">
    <source>
        <dbReference type="PROSITE" id="PS50968"/>
    </source>
</evidence>
<gene>
    <name evidence="6" type="ORF">METZ01_LOCUS713</name>
</gene>
<dbReference type="Pfam" id="PF00364">
    <property type="entry name" value="Biotin_lipoyl"/>
    <property type="match status" value="1"/>
</dbReference>
<dbReference type="PROSITE" id="PS00189">
    <property type="entry name" value="LIPOYL"/>
    <property type="match status" value="1"/>
</dbReference>
<name>A0A381N047_9ZZZZ</name>
<dbReference type="Gene3D" id="2.40.50.100">
    <property type="match status" value="1"/>
</dbReference>
<dbReference type="SUPFAM" id="SSF52777">
    <property type="entry name" value="CoA-dependent acyltransferases"/>
    <property type="match status" value="1"/>
</dbReference>
<dbReference type="PROSITE" id="PS50968">
    <property type="entry name" value="BIOTINYL_LIPOYL"/>
    <property type="match status" value="1"/>
</dbReference>
<evidence type="ECO:0000259" key="5">
    <source>
        <dbReference type="PROSITE" id="PS51826"/>
    </source>
</evidence>
<dbReference type="InterPro" id="IPR000089">
    <property type="entry name" value="Biotin_lipoyl"/>
</dbReference>